<dbReference type="AlphaFoldDB" id="A0A836HX31"/>
<organism evidence="1 2">
    <name type="scientific">Leishmania martiniquensis</name>
    <dbReference type="NCBI Taxonomy" id="1580590"/>
    <lineage>
        <taxon>Eukaryota</taxon>
        <taxon>Discoba</taxon>
        <taxon>Euglenozoa</taxon>
        <taxon>Kinetoplastea</taxon>
        <taxon>Metakinetoplastina</taxon>
        <taxon>Trypanosomatida</taxon>
        <taxon>Trypanosomatidae</taxon>
        <taxon>Leishmaniinae</taxon>
        <taxon>Leishmania</taxon>
    </lineage>
</organism>
<dbReference type="CDD" id="cd23680">
    <property type="entry name" value="RESC16"/>
    <property type="match status" value="1"/>
</dbReference>
<gene>
    <name evidence="1" type="ORF">LSCM1_07819</name>
</gene>
<dbReference type="KEGG" id="lmat:92517687"/>
<dbReference type="PROSITE" id="PS51257">
    <property type="entry name" value="PROKAR_LIPOPROTEIN"/>
    <property type="match status" value="1"/>
</dbReference>
<accession>A0A836HX31</accession>
<proteinExistence type="predicted"/>
<evidence type="ECO:0000313" key="2">
    <source>
        <dbReference type="Proteomes" id="UP000673552"/>
    </source>
</evidence>
<dbReference type="GeneID" id="92517687"/>
<dbReference type="Proteomes" id="UP000673552">
    <property type="component" value="Unassembled WGS sequence"/>
</dbReference>
<evidence type="ECO:0000313" key="1">
    <source>
        <dbReference type="EMBL" id="KAG5484450.1"/>
    </source>
</evidence>
<reference evidence="2" key="1">
    <citation type="journal article" date="2021" name="Microbiol. Resour. Announc.">
        <title>LGAAP: Leishmaniinae Genome Assembly and Annotation Pipeline.</title>
        <authorList>
            <person name="Almutairi H."/>
            <person name="Urbaniak M.D."/>
            <person name="Bates M.D."/>
            <person name="Jariyapan N."/>
            <person name="Kwakye-Nuako G."/>
            <person name="Thomaz-Soccol V."/>
            <person name="Al-Salem W.S."/>
            <person name="Dillon R.J."/>
            <person name="Bates P.A."/>
            <person name="Gatherer D."/>
        </authorList>
    </citation>
    <scope>NUCLEOTIDE SEQUENCE [LARGE SCALE GENOMIC DNA]</scope>
</reference>
<dbReference type="EMBL" id="JAFEUZ010000012">
    <property type="protein sequence ID" value="KAG5484450.1"/>
    <property type="molecule type" value="Genomic_DNA"/>
</dbReference>
<sequence length="532" mass="58080">MHWRYRRRHHLHFCFPRSSSNNAAAALFTATLACCRFLHDLVGRSPMRRFTARLQVLTFDALLCGVQAALPPPAGLAAACARAKEDFASQCSTSAPLPTMLTTAVVATHILNNNLRDAAAVLASHPCQQQVLQGVREYVARYPGAFAVSTLTGMSEEARCVGERAVATFLCAAVGQFLCHSSAAPVEEEEAVAWDAQRENLRSLVLRHISLHPSCASFLLGPLCAVSRGCAGDREDVISVMQLAIRERSMNPRDFGGVLDVVWKSGEPRLVAIMWSWIQHTSACWDVRAASAAIMAFSALRQRDEAVACIQKLAEADCDPTIDAQVAFIRFLGARTQALLEYAVRLVLHWHPSDERLWRGEAQTVGMELVKACCACGEGKLAVELLERMVTTNAGMPAELEAFILRPGAAELGEHYGASVMTSKSLQELFIEVPLRLHSLGKHPELVGLLLSVGMAANRLPEAYDALEKATLTPANFHRALDCFTKGKVFRSASPAAVLACVREACARTGLEAPKEMIPWLQLAIEMQREKN</sequence>
<dbReference type="OrthoDB" id="245675at2759"/>
<protein>
    <submittedName>
        <fullName evidence="1">Uncharacterized protein</fullName>
    </submittedName>
</protein>
<comment type="caution">
    <text evidence="1">The sequence shown here is derived from an EMBL/GenBank/DDBJ whole genome shotgun (WGS) entry which is preliminary data.</text>
</comment>
<name>A0A836HX31_9TRYP</name>
<keyword evidence="2" id="KW-1185">Reference proteome</keyword>
<reference evidence="2" key="2">
    <citation type="journal article" date="2021" name="Sci. Data">
        <title>Chromosome-scale genome sequencing, assembly and annotation of six genomes from subfamily Leishmaniinae.</title>
        <authorList>
            <person name="Almutairi H."/>
            <person name="Urbaniak M.D."/>
            <person name="Bates M.D."/>
            <person name="Jariyapan N."/>
            <person name="Kwakye-Nuako G."/>
            <person name="Thomaz Soccol V."/>
            <person name="Al-Salem W.S."/>
            <person name="Dillon R.J."/>
            <person name="Bates P.A."/>
            <person name="Gatherer D."/>
        </authorList>
    </citation>
    <scope>NUCLEOTIDE SEQUENCE [LARGE SCALE GENOMIC DNA]</scope>
</reference>
<dbReference type="RefSeq" id="XP_067180388.1">
    <property type="nucleotide sequence ID" value="XM_067325175.1"/>
</dbReference>